<reference evidence="2" key="3">
    <citation type="submission" date="2015-04" db="UniProtKB">
        <authorList>
            <consortium name="EnsemblPlants"/>
        </authorList>
    </citation>
    <scope>IDENTIFICATION</scope>
    <source>
        <strain evidence="2">cv. Jemalong A17</strain>
    </source>
</reference>
<evidence type="ECO:0000313" key="3">
    <source>
        <dbReference type="Proteomes" id="UP000002051"/>
    </source>
</evidence>
<name>G7KFA4_MEDTR</name>
<dbReference type="Proteomes" id="UP000002051">
    <property type="component" value="Chromosome 5"/>
</dbReference>
<dbReference type="EnsemblPlants" id="AES96750">
    <property type="protein sequence ID" value="AES96750"/>
    <property type="gene ID" value="MTR_5g040970"/>
</dbReference>
<evidence type="ECO:0000313" key="1">
    <source>
        <dbReference type="EMBL" id="AES96750.2"/>
    </source>
</evidence>
<sequence length="58" mass="7119">MTSLKESPRTLVLSFWLQFKMLLPKRHHQCFLEDFYKLGGCARRILKKKDDIWWFLAF</sequence>
<accession>G7KFA4</accession>
<evidence type="ECO:0000313" key="2">
    <source>
        <dbReference type="EnsemblPlants" id="AES96750"/>
    </source>
</evidence>
<dbReference type="HOGENOM" id="CLU_2982090_0_0_1"/>
<dbReference type="PaxDb" id="3880-AES96750"/>
<reference evidence="1 3" key="2">
    <citation type="journal article" date="2014" name="BMC Genomics">
        <title>An improved genome release (version Mt4.0) for the model legume Medicago truncatula.</title>
        <authorList>
            <person name="Tang H."/>
            <person name="Krishnakumar V."/>
            <person name="Bidwell S."/>
            <person name="Rosen B."/>
            <person name="Chan A."/>
            <person name="Zhou S."/>
            <person name="Gentzbittel L."/>
            <person name="Childs K.L."/>
            <person name="Yandell M."/>
            <person name="Gundlach H."/>
            <person name="Mayer K.F."/>
            <person name="Schwartz D.C."/>
            <person name="Town C.D."/>
        </authorList>
    </citation>
    <scope>GENOME REANNOTATION</scope>
    <source>
        <strain evidence="2 3">cv. Jemalong A17</strain>
    </source>
</reference>
<dbReference type="AlphaFoldDB" id="G7KFA4"/>
<proteinExistence type="predicted"/>
<organism evidence="1 3">
    <name type="scientific">Medicago truncatula</name>
    <name type="common">Barrel medic</name>
    <name type="synonym">Medicago tribuloides</name>
    <dbReference type="NCBI Taxonomy" id="3880"/>
    <lineage>
        <taxon>Eukaryota</taxon>
        <taxon>Viridiplantae</taxon>
        <taxon>Streptophyta</taxon>
        <taxon>Embryophyta</taxon>
        <taxon>Tracheophyta</taxon>
        <taxon>Spermatophyta</taxon>
        <taxon>Magnoliopsida</taxon>
        <taxon>eudicotyledons</taxon>
        <taxon>Gunneridae</taxon>
        <taxon>Pentapetalae</taxon>
        <taxon>rosids</taxon>
        <taxon>fabids</taxon>
        <taxon>Fabales</taxon>
        <taxon>Fabaceae</taxon>
        <taxon>Papilionoideae</taxon>
        <taxon>50 kb inversion clade</taxon>
        <taxon>NPAAA clade</taxon>
        <taxon>Hologalegina</taxon>
        <taxon>IRL clade</taxon>
        <taxon>Trifolieae</taxon>
        <taxon>Medicago</taxon>
    </lineage>
</organism>
<reference evidence="1 3" key="1">
    <citation type="journal article" date="2011" name="Nature">
        <title>The Medicago genome provides insight into the evolution of rhizobial symbioses.</title>
        <authorList>
            <person name="Young N.D."/>
            <person name="Debelle F."/>
            <person name="Oldroyd G.E."/>
            <person name="Geurts R."/>
            <person name="Cannon S.B."/>
            <person name="Udvardi M.K."/>
            <person name="Benedito V.A."/>
            <person name="Mayer K.F."/>
            <person name="Gouzy J."/>
            <person name="Schoof H."/>
            <person name="Van de Peer Y."/>
            <person name="Proost S."/>
            <person name="Cook D.R."/>
            <person name="Meyers B.C."/>
            <person name="Spannagl M."/>
            <person name="Cheung F."/>
            <person name="De Mita S."/>
            <person name="Krishnakumar V."/>
            <person name="Gundlach H."/>
            <person name="Zhou S."/>
            <person name="Mudge J."/>
            <person name="Bharti A.K."/>
            <person name="Murray J.D."/>
            <person name="Naoumkina M.A."/>
            <person name="Rosen B."/>
            <person name="Silverstein K.A."/>
            <person name="Tang H."/>
            <person name="Rombauts S."/>
            <person name="Zhao P.X."/>
            <person name="Zhou P."/>
            <person name="Barbe V."/>
            <person name="Bardou P."/>
            <person name="Bechner M."/>
            <person name="Bellec A."/>
            <person name="Berger A."/>
            <person name="Berges H."/>
            <person name="Bidwell S."/>
            <person name="Bisseling T."/>
            <person name="Choisne N."/>
            <person name="Couloux A."/>
            <person name="Denny R."/>
            <person name="Deshpande S."/>
            <person name="Dai X."/>
            <person name="Doyle J.J."/>
            <person name="Dudez A.M."/>
            <person name="Farmer A.D."/>
            <person name="Fouteau S."/>
            <person name="Franken C."/>
            <person name="Gibelin C."/>
            <person name="Gish J."/>
            <person name="Goldstein S."/>
            <person name="Gonzalez A.J."/>
            <person name="Green P.J."/>
            <person name="Hallab A."/>
            <person name="Hartog M."/>
            <person name="Hua A."/>
            <person name="Humphray S.J."/>
            <person name="Jeong D.H."/>
            <person name="Jing Y."/>
            <person name="Jocker A."/>
            <person name="Kenton S.M."/>
            <person name="Kim D.J."/>
            <person name="Klee K."/>
            <person name="Lai H."/>
            <person name="Lang C."/>
            <person name="Lin S."/>
            <person name="Macmil S.L."/>
            <person name="Magdelenat G."/>
            <person name="Matthews L."/>
            <person name="McCorrison J."/>
            <person name="Monaghan E.L."/>
            <person name="Mun J.H."/>
            <person name="Najar F.Z."/>
            <person name="Nicholson C."/>
            <person name="Noirot C."/>
            <person name="O'Bleness M."/>
            <person name="Paule C.R."/>
            <person name="Poulain J."/>
            <person name="Prion F."/>
            <person name="Qin B."/>
            <person name="Qu C."/>
            <person name="Retzel E.F."/>
            <person name="Riddle C."/>
            <person name="Sallet E."/>
            <person name="Samain S."/>
            <person name="Samson N."/>
            <person name="Sanders I."/>
            <person name="Saurat O."/>
            <person name="Scarpelli C."/>
            <person name="Schiex T."/>
            <person name="Segurens B."/>
            <person name="Severin A.J."/>
            <person name="Sherrier D.J."/>
            <person name="Shi R."/>
            <person name="Sims S."/>
            <person name="Singer S.R."/>
            <person name="Sinharoy S."/>
            <person name="Sterck L."/>
            <person name="Viollet A."/>
            <person name="Wang B.B."/>
            <person name="Wang K."/>
            <person name="Wang M."/>
            <person name="Wang X."/>
            <person name="Warfsmann J."/>
            <person name="Weissenbach J."/>
            <person name="White D.D."/>
            <person name="White J.D."/>
            <person name="Wiley G.B."/>
            <person name="Wincker P."/>
            <person name="Xing Y."/>
            <person name="Yang L."/>
            <person name="Yao Z."/>
            <person name="Ying F."/>
            <person name="Zhai J."/>
            <person name="Zhou L."/>
            <person name="Zuber A."/>
            <person name="Denarie J."/>
            <person name="Dixon R.A."/>
            <person name="May G.D."/>
            <person name="Schwartz D.C."/>
            <person name="Rogers J."/>
            <person name="Quetier F."/>
            <person name="Town C.D."/>
            <person name="Roe B.A."/>
        </authorList>
    </citation>
    <scope>NUCLEOTIDE SEQUENCE [LARGE SCALE GENOMIC DNA]</scope>
    <source>
        <strain evidence="1">A17</strain>
        <strain evidence="2 3">cv. Jemalong A17</strain>
    </source>
</reference>
<gene>
    <name evidence="1" type="ordered locus">MTR_5g040970</name>
</gene>
<keyword evidence="3" id="KW-1185">Reference proteome</keyword>
<accession>A0A0C3XIB5</accession>
<protein>
    <submittedName>
        <fullName evidence="1 2">Uncharacterized protein</fullName>
    </submittedName>
</protein>
<dbReference type="EMBL" id="CM001221">
    <property type="protein sequence ID" value="AES96750.2"/>
    <property type="molecule type" value="Genomic_DNA"/>
</dbReference>